<evidence type="ECO:0000313" key="1">
    <source>
        <dbReference type="EMBL" id="TGN63181.1"/>
    </source>
</evidence>
<comment type="caution">
    <text evidence="1">The sequence shown here is derived from an EMBL/GenBank/DDBJ whole genome shotgun (WGS) entry which is preliminary data.</text>
</comment>
<dbReference type="AlphaFoldDB" id="A0A4Z1BPA7"/>
<proteinExistence type="predicted"/>
<gene>
    <name evidence="1" type="ORF">EXE59_03890</name>
</gene>
<sequence length="136" mass="14411">MTVRVVLVRPWADAHGGTGCCGGDARDGICFEGRVDGPREHDPEVATLAAAYLRLRAEVPEADVQVVGVDNTAYLLPSVFRAVRRRRGTWAALMEANRATTAGSLLIDGDRVGDVRQMGIEAVVGEVSRRAAGAPA</sequence>
<dbReference type="Proteomes" id="UP000297496">
    <property type="component" value="Unassembled WGS sequence"/>
</dbReference>
<dbReference type="OrthoDB" id="5148338at2"/>
<dbReference type="EMBL" id="SRRO01000001">
    <property type="protein sequence ID" value="TGN63181.1"/>
    <property type="molecule type" value="Genomic_DNA"/>
</dbReference>
<organism evidence="1 2">
    <name type="scientific">Nocardioides eburneiflavus</name>
    <dbReference type="NCBI Taxonomy" id="2518372"/>
    <lineage>
        <taxon>Bacteria</taxon>
        <taxon>Bacillati</taxon>
        <taxon>Actinomycetota</taxon>
        <taxon>Actinomycetes</taxon>
        <taxon>Propionibacteriales</taxon>
        <taxon>Nocardioidaceae</taxon>
        <taxon>Nocardioides</taxon>
    </lineage>
</organism>
<evidence type="ECO:0000313" key="2">
    <source>
        <dbReference type="Proteomes" id="UP000297496"/>
    </source>
</evidence>
<dbReference type="RefSeq" id="WP_135837722.1">
    <property type="nucleotide sequence ID" value="NZ_SRRO01000001.1"/>
</dbReference>
<name>A0A4Z1BPA7_9ACTN</name>
<reference evidence="1 2" key="1">
    <citation type="submission" date="2019-04" db="EMBL/GenBank/DDBJ databases">
        <title>Three New Species of Nocardioides, Nocardioides euryhalodurans sp. nov., Nocardioides seonyuensis sp. nov. and Nocardioides eburneoflavus sp. nov. Isolated from Soil.</title>
        <authorList>
            <person name="Roh S.G."/>
            <person name="Lee C."/>
            <person name="Kim M.-K."/>
            <person name="Kim S.B."/>
        </authorList>
    </citation>
    <scope>NUCLEOTIDE SEQUENCE [LARGE SCALE GENOMIC DNA]</scope>
    <source>
        <strain evidence="1 2">MMS17-SY213</strain>
    </source>
</reference>
<keyword evidence="2" id="KW-1185">Reference proteome</keyword>
<protein>
    <submittedName>
        <fullName evidence="1">Uncharacterized protein</fullName>
    </submittedName>
</protein>
<accession>A0A4Z1BPA7</accession>